<dbReference type="RefSeq" id="WP_130307458.1">
    <property type="nucleotide sequence ID" value="NZ_SHKN01000001.1"/>
</dbReference>
<comment type="caution">
    <text evidence="1">The sequence shown here is derived from an EMBL/GenBank/DDBJ whole genome shotgun (WGS) entry which is preliminary data.</text>
</comment>
<dbReference type="AlphaFoldDB" id="A0A4Q7VM96"/>
<protein>
    <submittedName>
        <fullName evidence="1">Uncharacterized protein</fullName>
    </submittedName>
</protein>
<gene>
    <name evidence="1" type="ORF">EV201_2100</name>
</gene>
<sequence>MKKLIYMASILALTFTSCDPMEDVYDEVDKANAEELADKKFYSDKTLIEDGYRLVDADFELSTNEDVKNYKNFSISLTAAEFLPEILTNKMLYGETGVEYKVWFDYYRGKSEELSNYRNEHEVSTGEYTAIGGVIADLGYFTSDIKSGDKADEILKAAYSDAVKGDVQKLISKGAASKSYKFEDVSIEASEKFEMSKDDFGVILASVEADDTKKHLVDGTLEYYYGANSKYGNFEARTSKWMAKDEYKDMDEADLEDLIYNRQIEAVIIALKAKFPEAQINDASGKKIIYIVEYSVYDGSTKDNMVRFECTSAGPNPEFAKVGSMYVNTMHQFYMYNGSVWNQIDNDLEVLDDKENNLALAYTLEYNDYKLMGDGDGQPGEYGNFSSSADPNHYLPTFMNNKWAYAQDDEVKLIIYKYYNSGVTELRVDEYTFNKETKWMLTATTVDGSAMVAFKDKIWIYVPPIKLIKTEKDATETYELTAADYELVGNGRYGNFDTRSGEDEEDEAVIVEKLTKILKANYSLKVGDVFEVTYKYYDGAAKTGTMKLEAVADN</sequence>
<dbReference type="Proteomes" id="UP000293562">
    <property type="component" value="Unassembled WGS sequence"/>
</dbReference>
<dbReference type="PROSITE" id="PS51257">
    <property type="entry name" value="PROKAR_LIPOPROTEIN"/>
    <property type="match status" value="1"/>
</dbReference>
<accession>A0A4Q7VM96</accession>
<evidence type="ECO:0000313" key="2">
    <source>
        <dbReference type="Proteomes" id="UP000293562"/>
    </source>
</evidence>
<name>A0A4Q7VM96_9BACT</name>
<dbReference type="EMBL" id="SHKN01000001">
    <property type="protein sequence ID" value="RZT97430.1"/>
    <property type="molecule type" value="Genomic_DNA"/>
</dbReference>
<keyword evidence="2" id="KW-1185">Reference proteome</keyword>
<evidence type="ECO:0000313" key="1">
    <source>
        <dbReference type="EMBL" id="RZT97430.1"/>
    </source>
</evidence>
<dbReference type="OrthoDB" id="1013052at2"/>
<organism evidence="1 2">
    <name type="scientific">Ancylomarina subtilis</name>
    <dbReference type="NCBI Taxonomy" id="1639035"/>
    <lineage>
        <taxon>Bacteria</taxon>
        <taxon>Pseudomonadati</taxon>
        <taxon>Bacteroidota</taxon>
        <taxon>Bacteroidia</taxon>
        <taxon>Marinilabiliales</taxon>
        <taxon>Marinifilaceae</taxon>
        <taxon>Ancylomarina</taxon>
    </lineage>
</organism>
<reference evidence="1 2" key="1">
    <citation type="submission" date="2019-02" db="EMBL/GenBank/DDBJ databases">
        <title>Genomic Encyclopedia of Type Strains, Phase IV (KMG-IV): sequencing the most valuable type-strain genomes for metagenomic binning, comparative biology and taxonomic classification.</title>
        <authorList>
            <person name="Goeker M."/>
        </authorList>
    </citation>
    <scope>NUCLEOTIDE SEQUENCE [LARGE SCALE GENOMIC DNA]</scope>
    <source>
        <strain evidence="1 2">DSM 28825</strain>
    </source>
</reference>
<proteinExistence type="predicted"/>